<dbReference type="CDD" id="cd17242">
    <property type="entry name" value="MobM_relaxase"/>
    <property type="match status" value="1"/>
</dbReference>
<dbReference type="GO" id="GO:0006310">
    <property type="term" value="P:DNA recombination"/>
    <property type="evidence" value="ECO:0007669"/>
    <property type="project" value="InterPro"/>
</dbReference>
<evidence type="ECO:0000313" key="2">
    <source>
        <dbReference type="EMBL" id="KAA6316891.1"/>
    </source>
</evidence>
<feature type="coiled-coil region" evidence="1">
    <location>
        <begin position="213"/>
        <end position="282"/>
    </location>
</feature>
<dbReference type="EMBL" id="SNRY01004715">
    <property type="protein sequence ID" value="KAA6316891.1"/>
    <property type="molecule type" value="Genomic_DNA"/>
</dbReference>
<keyword evidence="1" id="KW-0175">Coiled coil</keyword>
<dbReference type="GO" id="GO:0003677">
    <property type="term" value="F:DNA binding"/>
    <property type="evidence" value="ECO:0007669"/>
    <property type="project" value="InterPro"/>
</dbReference>
<dbReference type="InterPro" id="IPR001668">
    <property type="entry name" value="Mob_Pre"/>
</dbReference>
<protein>
    <submittedName>
        <fullName evidence="2">Plasmid recombination enzyme</fullName>
    </submittedName>
</protein>
<organism evidence="2">
    <name type="scientific">termite gut metagenome</name>
    <dbReference type="NCBI Taxonomy" id="433724"/>
    <lineage>
        <taxon>unclassified sequences</taxon>
        <taxon>metagenomes</taxon>
        <taxon>organismal metagenomes</taxon>
    </lineage>
</organism>
<reference evidence="2" key="1">
    <citation type="submission" date="2019-03" db="EMBL/GenBank/DDBJ databases">
        <title>Single cell metagenomics reveals metabolic interactions within the superorganism composed of flagellate Streblomastix strix and complex community of Bacteroidetes bacteria on its surface.</title>
        <authorList>
            <person name="Treitli S.C."/>
            <person name="Kolisko M."/>
            <person name="Husnik F."/>
            <person name="Keeling P."/>
            <person name="Hampl V."/>
        </authorList>
    </citation>
    <scope>NUCLEOTIDE SEQUENCE</scope>
    <source>
        <strain evidence="2">STM</strain>
    </source>
</reference>
<dbReference type="Pfam" id="PF01076">
    <property type="entry name" value="Mob_Pre"/>
    <property type="match status" value="1"/>
</dbReference>
<gene>
    <name evidence="2" type="ORF">EZS27_032867</name>
</gene>
<dbReference type="Gene3D" id="3.30.930.30">
    <property type="match status" value="1"/>
</dbReference>
<comment type="caution">
    <text evidence="2">The sequence shown here is derived from an EMBL/GenBank/DDBJ whole genome shotgun (WGS) entry which is preliminary data.</text>
</comment>
<sequence length="411" mass="47732">MGYVVLHFKKALGNDAGTSAHIERTIHPKNADESRTHLNRELIGFPQSVKNRTEAIQHRIENAGITRKIGKNQVRAIGVMLSGTSEDMKRIEEAGSLNDWCADSVDWLQKTFGAENLVSAVLHRDETTPHIHATVVPIVTGERRKAKEEKPIEGKKKYKKKNPNAARLCADDVMARDRLKGYQDSYARRMQVYGLQRGIEGSQARHINTGQYYRELYVKNENLKGEIEDLQEQKEATREEVRHVYDMKDEARDKFLAMDEYVRRKDNELTIIETKLQKARQDYEPYKAQEELNLIHELFPMMKEQLRIADLCRKIGLAIESIKSLFEGKCLTAKSFSFFSPEHNQKFTAEDVRLKIEKEPDNPNKLRLNLNGTNILEWFRQKYQEFQKSIDIHVKPKHETELQNKNKGIKM</sequence>
<proteinExistence type="predicted"/>
<accession>A0A5J4Q822</accession>
<dbReference type="AlphaFoldDB" id="A0A5J4Q822"/>
<name>A0A5J4Q822_9ZZZZ</name>
<evidence type="ECO:0000256" key="1">
    <source>
        <dbReference type="SAM" id="Coils"/>
    </source>
</evidence>
<dbReference type="NCBIfam" id="NF041497">
    <property type="entry name" value="MobV"/>
    <property type="match status" value="1"/>
</dbReference>